<dbReference type="Proteomes" id="UP001362999">
    <property type="component" value="Unassembled WGS sequence"/>
</dbReference>
<sequence length="556" mass="61922">MGTPGPPSSVRKLFGMESSRPPHLSTVSFENLVALANYQERLSDARRIVWRDRGQPVVDIRTLRQCVEHAGAGGLRAAGLGFGIRALFNVLLALFKLRRVPRAQWLPILRHAIFGTDSLRFAAMLGTFASLYKFLINGLPILPPSIRPSRNSLQDDDTALDTPLDFDDSDTGLATPGLRRRRAPRLSLSAHAQMILVRKHTYRWHSALAGAISGGLAILWEKRSRRAVIAQQVFVRGLQGSYNYYSQQLGFSIPYGAVIVFSLACGQIMYAFFLRPDTLPPSYVGWIQQASKASPHSFVFNRKAVYEHVGDVPSLDQIIARRDVTPHNMTSLLDLRELALAGDPGLPHYAPCSVLHPMSDSCGGVAVTRFFEVARWMLPIYSVLHFVPSLLFRWGTIRMDPLRFLMKVTVGSLRSSAFLGAFVIICQGVFCIKHNLYEWIMAAPASSLLRKTLPQGLVDLLMSKGTWWISGFSTGLALLIEDRRRRGELAMYVLPKGLESLWVVARGHGYIRHTGNWGEGVLAGVGMAMVMTIYQNDPEHLSTLVRKILYQFIGPN</sequence>
<name>A0AAW0CMD1_9AGAR</name>
<keyword evidence="4" id="KW-1185">Reference proteome</keyword>
<evidence type="ECO:0008006" key="5">
    <source>
        <dbReference type="Google" id="ProtNLM"/>
    </source>
</evidence>
<protein>
    <recommendedName>
        <fullName evidence="5">Transmembrane protein 135</fullName>
    </recommendedName>
</protein>
<dbReference type="InterPro" id="IPR026749">
    <property type="entry name" value="Tmem135"/>
</dbReference>
<dbReference type="EMBL" id="JAWWNJ010000016">
    <property type="protein sequence ID" value="KAK7039621.1"/>
    <property type="molecule type" value="Genomic_DNA"/>
</dbReference>
<evidence type="ECO:0000313" key="3">
    <source>
        <dbReference type="EMBL" id="KAK7039621.1"/>
    </source>
</evidence>
<gene>
    <name evidence="3" type="ORF">R3P38DRAFT_3181374</name>
</gene>
<reference evidence="3 4" key="1">
    <citation type="journal article" date="2024" name="J Genomics">
        <title>Draft genome sequencing and assembly of Favolaschia claudopus CIRM-BRFM 2984 isolated from oak limbs.</title>
        <authorList>
            <person name="Navarro D."/>
            <person name="Drula E."/>
            <person name="Chaduli D."/>
            <person name="Cazenave R."/>
            <person name="Ahrendt S."/>
            <person name="Wang J."/>
            <person name="Lipzen A."/>
            <person name="Daum C."/>
            <person name="Barry K."/>
            <person name="Grigoriev I.V."/>
            <person name="Favel A."/>
            <person name="Rosso M.N."/>
            <person name="Martin F."/>
        </authorList>
    </citation>
    <scope>NUCLEOTIDE SEQUENCE [LARGE SCALE GENOMIC DNA]</scope>
    <source>
        <strain evidence="3 4">CIRM-BRFM 2984</strain>
    </source>
</reference>
<comment type="caution">
    <text evidence="3">The sequence shown here is derived from an EMBL/GenBank/DDBJ whole genome shotgun (WGS) entry which is preliminary data.</text>
</comment>
<keyword evidence="2" id="KW-1133">Transmembrane helix</keyword>
<proteinExistence type="predicted"/>
<feature type="transmembrane region" description="Helical" evidence="2">
    <location>
        <begin position="417"/>
        <end position="437"/>
    </location>
</feature>
<evidence type="ECO:0000313" key="4">
    <source>
        <dbReference type="Proteomes" id="UP001362999"/>
    </source>
</evidence>
<evidence type="ECO:0000256" key="2">
    <source>
        <dbReference type="SAM" id="Phobius"/>
    </source>
</evidence>
<dbReference type="PANTHER" id="PTHR12459">
    <property type="entry name" value="TRANSMEMBRANE PROTEIN 135-RELATED"/>
    <property type="match status" value="1"/>
</dbReference>
<dbReference type="AlphaFoldDB" id="A0AAW0CMD1"/>
<accession>A0AAW0CMD1</accession>
<organism evidence="3 4">
    <name type="scientific">Favolaschia claudopus</name>
    <dbReference type="NCBI Taxonomy" id="2862362"/>
    <lineage>
        <taxon>Eukaryota</taxon>
        <taxon>Fungi</taxon>
        <taxon>Dikarya</taxon>
        <taxon>Basidiomycota</taxon>
        <taxon>Agaricomycotina</taxon>
        <taxon>Agaricomycetes</taxon>
        <taxon>Agaricomycetidae</taxon>
        <taxon>Agaricales</taxon>
        <taxon>Marasmiineae</taxon>
        <taxon>Mycenaceae</taxon>
        <taxon>Favolaschia</taxon>
    </lineage>
</organism>
<feature type="transmembrane region" description="Helical" evidence="2">
    <location>
        <begin position="202"/>
        <end position="220"/>
    </location>
</feature>
<feature type="transmembrane region" description="Helical" evidence="2">
    <location>
        <begin position="376"/>
        <end position="396"/>
    </location>
</feature>
<keyword evidence="2" id="KW-0472">Membrane</keyword>
<feature type="region of interest" description="Disordered" evidence="1">
    <location>
        <begin position="1"/>
        <end position="20"/>
    </location>
</feature>
<dbReference type="PANTHER" id="PTHR12459:SF6">
    <property type="entry name" value="GB|AAD46013.1"/>
    <property type="match status" value="1"/>
</dbReference>
<feature type="transmembrane region" description="Helical" evidence="2">
    <location>
        <begin position="253"/>
        <end position="273"/>
    </location>
</feature>
<keyword evidence="2" id="KW-0812">Transmembrane</keyword>
<evidence type="ECO:0000256" key="1">
    <source>
        <dbReference type="SAM" id="MobiDB-lite"/>
    </source>
</evidence>